<organism evidence="3 5">
    <name type="scientific">Halapricum hydrolyticum</name>
    <dbReference type="NCBI Taxonomy" id="2979991"/>
    <lineage>
        <taxon>Archaea</taxon>
        <taxon>Methanobacteriati</taxon>
        <taxon>Methanobacteriota</taxon>
        <taxon>Stenosarchaea group</taxon>
        <taxon>Halobacteria</taxon>
        <taxon>Halobacteriales</taxon>
        <taxon>Haloarculaceae</taxon>
        <taxon>Halapricum</taxon>
    </lineage>
</organism>
<evidence type="ECO:0000313" key="3">
    <source>
        <dbReference type="EMBL" id="MCU4726754.1"/>
    </source>
</evidence>
<comment type="caution">
    <text evidence="3">The sequence shown here is derived from an EMBL/GenBank/DDBJ whole genome shotgun (WGS) entry which is preliminary data.</text>
</comment>
<proteinExistence type="predicted"/>
<dbReference type="GO" id="GO:0016798">
    <property type="term" value="F:hydrolase activity, acting on glycosyl bonds"/>
    <property type="evidence" value="ECO:0007669"/>
    <property type="project" value="UniProtKB-KW"/>
</dbReference>
<name>A0AAE3IDT5_9EURY</name>
<reference evidence="3" key="1">
    <citation type="submission" date="2023-02" db="EMBL/GenBank/DDBJ databases">
        <title>Enrichment on poylsaccharides allowed isolation of novel metabolic and taxonomic groups of Haloarchaea.</title>
        <authorList>
            <person name="Sorokin D.Y."/>
            <person name="Elcheninov A.G."/>
            <person name="Khizhniak T.V."/>
            <person name="Kolganova T.V."/>
            <person name="Kublanov I.V."/>
        </authorList>
    </citation>
    <scope>NUCLEOTIDE SEQUENCE</scope>
    <source>
        <strain evidence="2 4">HArc-curdl5-1</strain>
        <strain evidence="3">HArc-curdl7</strain>
    </source>
</reference>
<dbReference type="InterPro" id="IPR006047">
    <property type="entry name" value="GH13_cat_dom"/>
</dbReference>
<sequence length="433" mass="49000">MYEIFVRSFVGDSGVTFERLEERVPYLEWLGIDMLWLTPVLESRSAAMGDDAEHGPHGYDIVDYFDVAPDLGTREDFESFVAACHDAGIHVLFDLVVNHTAREHPAFQQSARGVSEYAGWYTWQDTEEVFVSERIREESTGEVEQVYDHYFDWWTLPNLNYDSLAVREHVLDVVDEWAEVVDGFRCDVAWGVPHGFWKEVRKRVRDEHSAFDGDFLLLDETVPRDPHGGELEFDMHYDTGHYYGLREIGRGERPADDLLDVAESPAVDGIREDYVPMRYVDNHDEDRYLEECGRDALLTAVTATFTLPGVPMVYYGQETGLTETRADMNWVSGDRELARYVRALIETRESTPALIDGDVEPVECTVLDGDPDRVTAFGRDGDERLLVVLHFGDGTAEVELPEAVAETDVVTGEPVATEDSVATVENAAVLRAR</sequence>
<evidence type="ECO:0000313" key="2">
    <source>
        <dbReference type="EMBL" id="MCU4717717.1"/>
    </source>
</evidence>
<dbReference type="InterPro" id="IPR017853">
    <property type="entry name" value="GH"/>
</dbReference>
<evidence type="ECO:0000313" key="5">
    <source>
        <dbReference type="Proteomes" id="UP001209746"/>
    </source>
</evidence>
<dbReference type="SMART" id="SM00642">
    <property type="entry name" value="Aamy"/>
    <property type="match status" value="1"/>
</dbReference>
<gene>
    <name evidence="3" type="ORF">OB914_07210</name>
    <name evidence="2" type="ORF">OB916_06515</name>
</gene>
<dbReference type="SUPFAM" id="SSF51445">
    <property type="entry name" value="(Trans)glycosidases"/>
    <property type="match status" value="1"/>
</dbReference>
<protein>
    <submittedName>
        <fullName evidence="3">Alpha-amylase family glycosyl hydrolase</fullName>
    </submittedName>
</protein>
<evidence type="ECO:0000259" key="1">
    <source>
        <dbReference type="SMART" id="SM00642"/>
    </source>
</evidence>
<dbReference type="GO" id="GO:0005975">
    <property type="term" value="P:carbohydrate metabolic process"/>
    <property type="evidence" value="ECO:0007669"/>
    <property type="project" value="InterPro"/>
</dbReference>
<dbReference type="Pfam" id="PF00128">
    <property type="entry name" value="Alpha-amylase"/>
    <property type="match status" value="1"/>
</dbReference>
<dbReference type="CDD" id="cd11313">
    <property type="entry name" value="AmyAc_arch_bac_AmyA"/>
    <property type="match status" value="1"/>
</dbReference>
<dbReference type="EMBL" id="JAOPKC010000004">
    <property type="protein sequence ID" value="MCU4717717.1"/>
    <property type="molecule type" value="Genomic_DNA"/>
</dbReference>
<keyword evidence="3" id="KW-0378">Hydrolase</keyword>
<dbReference type="PANTHER" id="PTHR10357">
    <property type="entry name" value="ALPHA-AMYLASE FAMILY MEMBER"/>
    <property type="match status" value="1"/>
</dbReference>
<dbReference type="EMBL" id="JAOPKD010000005">
    <property type="protein sequence ID" value="MCU4726754.1"/>
    <property type="molecule type" value="Genomic_DNA"/>
</dbReference>
<accession>A0AAE3IDT5</accession>
<dbReference type="Gene3D" id="3.20.20.80">
    <property type="entry name" value="Glycosidases"/>
    <property type="match status" value="1"/>
</dbReference>
<dbReference type="AlphaFoldDB" id="A0AAE3IDT5"/>
<keyword evidence="4" id="KW-1185">Reference proteome</keyword>
<evidence type="ECO:0000313" key="4">
    <source>
        <dbReference type="Proteomes" id="UP001208186"/>
    </source>
</evidence>
<dbReference type="Proteomes" id="UP001208186">
    <property type="component" value="Unassembled WGS sequence"/>
</dbReference>
<feature type="domain" description="Glycosyl hydrolase family 13 catalytic" evidence="1">
    <location>
        <begin position="3"/>
        <end position="348"/>
    </location>
</feature>
<dbReference type="Proteomes" id="UP001209746">
    <property type="component" value="Unassembled WGS sequence"/>
</dbReference>